<dbReference type="Gene3D" id="3.40.50.1820">
    <property type="entry name" value="alpha/beta hydrolase"/>
    <property type="match status" value="1"/>
</dbReference>
<dbReference type="EMBL" id="LGRX02028858">
    <property type="protein sequence ID" value="KAK3247560.1"/>
    <property type="molecule type" value="Genomic_DNA"/>
</dbReference>
<dbReference type="Pfam" id="PF00561">
    <property type="entry name" value="Abhydrolase_1"/>
    <property type="match status" value="1"/>
</dbReference>
<evidence type="ECO:0000259" key="1">
    <source>
        <dbReference type="Pfam" id="PF00561"/>
    </source>
</evidence>
<dbReference type="InterPro" id="IPR000073">
    <property type="entry name" value="AB_hydrolase_1"/>
</dbReference>
<sequence length="458" mass="52086">MGSPEKNSGGRLKYVFIVLVAVGMKILNSAVLVEPLKSVAVGNIVEPPELQNVTSGMTTIMKALGAKAEFLAWAKIRVKYKKEGSGFTSRVLGEALRANWYMLTQMKTLPRVAEGDVEVMQESGKEVVHHFITERSTGVPHSWHYYEAGPKDGEVVVFLHGMLQTTYCFYHQFDNLLKGGKKYRLINFDIKGFGHSSTYAGNYMWSSTADQFMNIIDQLGIEKFNLVCHDRGCLMGDYMVSRHNERFLRYIRAQQFLDFVELDRSPQGKSFSTTEGCYTIGRPTKIAFAFSFATYNQLPLPELVRSIQEHMLNPYGGCRYFASSPFEKDVSDREGPNGLLANINVPVLGLWGDRDLGQPRYYYDTTAWEKFPNFRLAFIPDTSHFTSIENPKVFSDLVESFLNVPIDELWKQKPTNWKEAYFPGGSFDPNVEPNNPEIPMGVMNIFPRFQGNYTEWNS</sequence>
<evidence type="ECO:0000313" key="3">
    <source>
        <dbReference type="Proteomes" id="UP001190700"/>
    </source>
</evidence>
<name>A0AAE0C511_9CHLO</name>
<comment type="caution">
    <text evidence="2">The sequence shown here is derived from an EMBL/GenBank/DDBJ whole genome shotgun (WGS) entry which is preliminary data.</text>
</comment>
<dbReference type="Proteomes" id="UP001190700">
    <property type="component" value="Unassembled WGS sequence"/>
</dbReference>
<organism evidence="2 3">
    <name type="scientific">Cymbomonas tetramitiformis</name>
    <dbReference type="NCBI Taxonomy" id="36881"/>
    <lineage>
        <taxon>Eukaryota</taxon>
        <taxon>Viridiplantae</taxon>
        <taxon>Chlorophyta</taxon>
        <taxon>Pyramimonadophyceae</taxon>
        <taxon>Pyramimonadales</taxon>
        <taxon>Pyramimonadaceae</taxon>
        <taxon>Cymbomonas</taxon>
    </lineage>
</organism>
<dbReference type="GO" id="GO:0016020">
    <property type="term" value="C:membrane"/>
    <property type="evidence" value="ECO:0007669"/>
    <property type="project" value="TreeGrafter"/>
</dbReference>
<gene>
    <name evidence="2" type="ORF">CYMTET_42944</name>
</gene>
<dbReference type="PANTHER" id="PTHR43798">
    <property type="entry name" value="MONOACYLGLYCEROL LIPASE"/>
    <property type="match status" value="1"/>
</dbReference>
<dbReference type="InterPro" id="IPR050266">
    <property type="entry name" value="AB_hydrolase_sf"/>
</dbReference>
<dbReference type="AlphaFoldDB" id="A0AAE0C511"/>
<accession>A0AAE0C511</accession>
<dbReference type="GO" id="GO:0046464">
    <property type="term" value="P:acylglycerol catabolic process"/>
    <property type="evidence" value="ECO:0007669"/>
    <property type="project" value="TreeGrafter"/>
</dbReference>
<dbReference type="InterPro" id="IPR029058">
    <property type="entry name" value="AB_hydrolase_fold"/>
</dbReference>
<reference evidence="2 3" key="1">
    <citation type="journal article" date="2015" name="Genome Biol. Evol.">
        <title>Comparative Genomics of a Bacterivorous Green Alga Reveals Evolutionary Causalities and Consequences of Phago-Mixotrophic Mode of Nutrition.</title>
        <authorList>
            <person name="Burns J.A."/>
            <person name="Paasch A."/>
            <person name="Narechania A."/>
            <person name="Kim E."/>
        </authorList>
    </citation>
    <scope>NUCLEOTIDE SEQUENCE [LARGE SCALE GENOMIC DNA]</scope>
    <source>
        <strain evidence="2 3">PLY_AMNH</strain>
    </source>
</reference>
<dbReference type="PANTHER" id="PTHR43798:SF33">
    <property type="entry name" value="HYDROLASE, PUTATIVE (AFU_ORTHOLOGUE AFUA_2G14860)-RELATED"/>
    <property type="match status" value="1"/>
</dbReference>
<proteinExistence type="predicted"/>
<dbReference type="InterPro" id="IPR000639">
    <property type="entry name" value="Epox_hydrolase-like"/>
</dbReference>
<protein>
    <recommendedName>
        <fullName evidence="1">AB hydrolase-1 domain-containing protein</fullName>
    </recommendedName>
</protein>
<evidence type="ECO:0000313" key="2">
    <source>
        <dbReference type="EMBL" id="KAK3247560.1"/>
    </source>
</evidence>
<dbReference type="GO" id="GO:0047372">
    <property type="term" value="F:monoacylglycerol lipase activity"/>
    <property type="evidence" value="ECO:0007669"/>
    <property type="project" value="TreeGrafter"/>
</dbReference>
<feature type="domain" description="AB hydrolase-1" evidence="1">
    <location>
        <begin position="155"/>
        <end position="391"/>
    </location>
</feature>
<keyword evidence="3" id="KW-1185">Reference proteome</keyword>
<dbReference type="SUPFAM" id="SSF53474">
    <property type="entry name" value="alpha/beta-Hydrolases"/>
    <property type="match status" value="1"/>
</dbReference>
<dbReference type="PRINTS" id="PR00412">
    <property type="entry name" value="EPOXHYDRLASE"/>
</dbReference>